<dbReference type="GO" id="GO:0008999">
    <property type="term" value="F:protein-N-terminal-alanine acetyltransferase activity"/>
    <property type="evidence" value="ECO:0007669"/>
    <property type="project" value="TreeGrafter"/>
</dbReference>
<dbReference type="PROSITE" id="PS51186">
    <property type="entry name" value="GNAT"/>
    <property type="match status" value="1"/>
</dbReference>
<dbReference type="OrthoDB" id="9811523at2"/>
<dbReference type="GO" id="GO:0005737">
    <property type="term" value="C:cytoplasm"/>
    <property type="evidence" value="ECO:0007669"/>
    <property type="project" value="TreeGrafter"/>
</dbReference>
<dbReference type="AlphaFoldDB" id="A0A2N3LI86"/>
<dbReference type="InterPro" id="IPR016181">
    <property type="entry name" value="Acyl_CoA_acyltransferase"/>
</dbReference>
<reference evidence="2 3" key="1">
    <citation type="submission" date="2017-11" db="EMBL/GenBank/DDBJ databases">
        <title>Bacillus camelliae sp. nov., isolated from pu'er tea.</title>
        <authorList>
            <person name="Niu L."/>
        </authorList>
    </citation>
    <scope>NUCLEOTIDE SEQUENCE [LARGE SCALE GENOMIC DNA]</scope>
    <source>
        <strain evidence="2 3">7578-1</strain>
    </source>
</reference>
<dbReference type="SUPFAM" id="SSF55729">
    <property type="entry name" value="Acyl-CoA N-acyltransferases (Nat)"/>
    <property type="match status" value="1"/>
</dbReference>
<gene>
    <name evidence="2" type="ORF">CWO92_15690</name>
</gene>
<dbReference type="Pfam" id="PF13302">
    <property type="entry name" value="Acetyltransf_3"/>
    <property type="match status" value="1"/>
</dbReference>
<dbReference type="PANTHER" id="PTHR43792">
    <property type="entry name" value="GNAT FAMILY, PUTATIVE (AFU_ORTHOLOGUE AFUA_3G00765)-RELATED-RELATED"/>
    <property type="match status" value="1"/>
</dbReference>
<dbReference type="RefSeq" id="WP_101355160.1">
    <property type="nucleotide sequence ID" value="NZ_PIQO01000012.1"/>
</dbReference>
<dbReference type="EMBL" id="PIQO01000012">
    <property type="protein sequence ID" value="PKR84243.1"/>
    <property type="molecule type" value="Genomic_DNA"/>
</dbReference>
<evidence type="ECO:0000259" key="1">
    <source>
        <dbReference type="PROSITE" id="PS51186"/>
    </source>
</evidence>
<evidence type="ECO:0000313" key="2">
    <source>
        <dbReference type="EMBL" id="PKR84243.1"/>
    </source>
</evidence>
<accession>A0A2N3LI86</accession>
<keyword evidence="3" id="KW-1185">Reference proteome</keyword>
<name>A0A2N3LI86_9BACI</name>
<organism evidence="2 3">
    <name type="scientific">Heyndrickxia camelliae</name>
    <dbReference type="NCBI Taxonomy" id="1707093"/>
    <lineage>
        <taxon>Bacteria</taxon>
        <taxon>Bacillati</taxon>
        <taxon>Bacillota</taxon>
        <taxon>Bacilli</taxon>
        <taxon>Bacillales</taxon>
        <taxon>Bacillaceae</taxon>
        <taxon>Heyndrickxia</taxon>
    </lineage>
</organism>
<protein>
    <submittedName>
        <fullName evidence="2">GNAT family N-acetyltransferase</fullName>
    </submittedName>
</protein>
<keyword evidence="2" id="KW-0808">Transferase</keyword>
<sequence>MSFPILETERLRLVEITEDYAPAMFDIFSREDVTRYYGMIPFVEEEQAQKMVQSFAMNFEAKRGIRWGMQWKESGEYVGSVGLNNLVLAGKRAEVGYELHPKFWRKGIVSEAVKAVLQYSFQELDLHRIGAVTFPENEASSNLLLKLGFLKEGLLRGYIYQGGVSYDANVFSILKTDWVKILSDTQKRLN</sequence>
<dbReference type="InterPro" id="IPR051531">
    <property type="entry name" value="N-acetyltransferase"/>
</dbReference>
<dbReference type="Gene3D" id="3.40.630.30">
    <property type="match status" value="1"/>
</dbReference>
<comment type="caution">
    <text evidence="2">The sequence shown here is derived from an EMBL/GenBank/DDBJ whole genome shotgun (WGS) entry which is preliminary data.</text>
</comment>
<dbReference type="InterPro" id="IPR000182">
    <property type="entry name" value="GNAT_dom"/>
</dbReference>
<dbReference type="Proteomes" id="UP000233440">
    <property type="component" value="Unassembled WGS sequence"/>
</dbReference>
<evidence type="ECO:0000313" key="3">
    <source>
        <dbReference type="Proteomes" id="UP000233440"/>
    </source>
</evidence>
<dbReference type="PANTHER" id="PTHR43792:SF9">
    <property type="entry name" value="RIBOSOMAL-PROTEIN-ALANINE ACETYLTRANSFERASE"/>
    <property type="match status" value="1"/>
</dbReference>
<proteinExistence type="predicted"/>
<feature type="domain" description="N-acetyltransferase" evidence="1">
    <location>
        <begin position="11"/>
        <end position="176"/>
    </location>
</feature>